<evidence type="ECO:0000256" key="5">
    <source>
        <dbReference type="ARBA" id="ARBA00023128"/>
    </source>
</evidence>
<evidence type="ECO:0000313" key="8">
    <source>
        <dbReference type="Proteomes" id="UP000005018"/>
    </source>
</evidence>
<evidence type="ECO:0000256" key="6">
    <source>
        <dbReference type="ARBA" id="ARBA00031849"/>
    </source>
</evidence>
<evidence type="ECO:0000256" key="2">
    <source>
        <dbReference type="ARBA" id="ARBA00005543"/>
    </source>
</evidence>
<dbReference type="Proteomes" id="UP000005018">
    <property type="component" value="Chromosome 2"/>
</dbReference>
<reference evidence="7 8" key="1">
    <citation type="journal article" date="2012" name="PLoS ONE">
        <title>Sequence and analysis of the genome of the pathogenic yeast Candida orthopsilosis.</title>
        <authorList>
            <person name="Riccombeni A."/>
            <person name="Vidanes G."/>
            <person name="Proux-Wera E."/>
            <person name="Wolfe K.H."/>
            <person name="Butler G."/>
        </authorList>
    </citation>
    <scope>NUCLEOTIDE SEQUENCE [LARGE SCALE GENOMIC DNA]</scope>
    <source>
        <strain evidence="7 8">Co 90-125</strain>
    </source>
</reference>
<organism evidence="7 8">
    <name type="scientific">Candida orthopsilosis (strain 90-125)</name>
    <name type="common">Yeast</name>
    <dbReference type="NCBI Taxonomy" id="1136231"/>
    <lineage>
        <taxon>Eukaryota</taxon>
        <taxon>Fungi</taxon>
        <taxon>Dikarya</taxon>
        <taxon>Ascomycota</taxon>
        <taxon>Saccharomycotina</taxon>
        <taxon>Pichiomycetes</taxon>
        <taxon>Debaryomycetaceae</taxon>
        <taxon>Candida/Lodderomyces clade</taxon>
        <taxon>Candida</taxon>
    </lineage>
</organism>
<dbReference type="PANTHER" id="PTHR36091">
    <property type="entry name" value="ALTERED INHERITANCE OF MITOCHONDRIA PROTEIN 9, MITOCHONDRIAL"/>
    <property type="match status" value="1"/>
</dbReference>
<dbReference type="SUPFAM" id="SSF56112">
    <property type="entry name" value="Protein kinase-like (PK-like)"/>
    <property type="match status" value="1"/>
</dbReference>
<comment type="subcellular location">
    <subcellularLocation>
        <location evidence="1">Mitochondrion</location>
    </subcellularLocation>
</comment>
<dbReference type="KEGG" id="cot:CORT_0B10840"/>
<sequence length="676" mass="77353">MLDVILKGQTMMYVVLVTHPVHVTTFKFSKSFFHFSSFADSFSFCFITLYDMLSRIARNSLRGASISQNAAGISRITTVSRKFATASSNDNGATEVFTKLSDSKDPKRTPFFQYSWGSWLKDDKLMKKQRETVFSIEGLTTTLQDLNKLRGDSSELTAPKENKGSFVLQNNLTDDLIGPKSDKLIVKSIASIHEGKHHRIYKVTLSTGKELVLRIPYKIDSDAAIASKIKSEVATLDFLDLKLNLNVPKVVSYGVDFKNDVGSPFILQEFVEGDLLMKKWHPLDPDSKETEEKLKQVIDPIAKFQDDILEVTFNKFGSLYFYNDVAPTLQSQEPYNEEKDEKLLKRWRIGPSVEKQFTKDKNKLSQKTIDQYNGPWDASNPLQVMESVADIELENVKNKLAIVDADAGDVSDKQLLQDQIKTFEHLKTITPKLLNPQSKSIMNVEKLFEPKLYVPDLDPLNVIESKKGNYFIDFENTTIKPFILTSYPNFVSYHGTKVYNLEEDIPGFAEMDPAEKQQYEFMYYKTRNERLWEVELNKHRHDLIAVASPHLKVLKSPYLQALDLKTPKDYLYVEGSIVQLQAMWDAYVANELVNQDKNDSEFPIKYDEEFLDKHQSDLSDYQMETVSSPFSATGGWIPQDMFETLKNQGIIVETSNGDYKIETDKVLQNPPEEKTE</sequence>
<dbReference type="OrthoDB" id="2968323at2759"/>
<dbReference type="GeneID" id="14538716"/>
<dbReference type="GO" id="GO:0005739">
    <property type="term" value="C:mitochondrion"/>
    <property type="evidence" value="ECO:0007669"/>
    <property type="project" value="UniProtKB-SubCell"/>
</dbReference>
<evidence type="ECO:0000256" key="3">
    <source>
        <dbReference type="ARBA" id="ARBA00016197"/>
    </source>
</evidence>
<protein>
    <recommendedName>
        <fullName evidence="3">Altered inheritance of mitochondria protein 9, mitochondrial</fullName>
    </recommendedName>
    <alternativeName>
        <fullName evidence="6">Found in mitochondrial proteome protein 29</fullName>
    </alternativeName>
</protein>
<gene>
    <name evidence="7" type="ORF">CORT_0B10840</name>
</gene>
<dbReference type="PANTHER" id="PTHR36091:SF1">
    <property type="entry name" value="ALTERED INHERITANCE OF MITOCHONDRIA PROTEIN 9, MITOCHONDRIAL"/>
    <property type="match status" value="1"/>
</dbReference>
<comment type="similarity">
    <text evidence="2">Belongs to the AIM9 family.</text>
</comment>
<dbReference type="InterPro" id="IPR011009">
    <property type="entry name" value="Kinase-like_dom_sf"/>
</dbReference>
<accession>H8X264</accession>
<keyword evidence="8" id="KW-1185">Reference proteome</keyword>
<proteinExistence type="inferred from homology"/>
<evidence type="ECO:0000256" key="1">
    <source>
        <dbReference type="ARBA" id="ARBA00004173"/>
    </source>
</evidence>
<keyword evidence="4" id="KW-0809">Transit peptide</keyword>
<dbReference type="HOGENOM" id="CLU_019189_0_1_1"/>
<dbReference type="eggNOG" id="ENOG502QV1E">
    <property type="taxonomic scope" value="Eukaryota"/>
</dbReference>
<dbReference type="AlphaFoldDB" id="H8X264"/>
<name>H8X264_CANO9</name>
<keyword evidence="5" id="KW-0496">Mitochondrion</keyword>
<evidence type="ECO:0000313" key="7">
    <source>
        <dbReference type="EMBL" id="CCG22785.1"/>
    </source>
</evidence>
<dbReference type="Gene3D" id="3.30.200.20">
    <property type="entry name" value="Phosphorylase Kinase, domain 1"/>
    <property type="match status" value="1"/>
</dbReference>
<dbReference type="InterPro" id="IPR051035">
    <property type="entry name" value="Mito_inheritance_9"/>
</dbReference>
<evidence type="ECO:0000256" key="4">
    <source>
        <dbReference type="ARBA" id="ARBA00022946"/>
    </source>
</evidence>
<dbReference type="EMBL" id="HE681720">
    <property type="protein sequence ID" value="CCG22785.1"/>
    <property type="molecule type" value="Genomic_DNA"/>
</dbReference>
<dbReference type="RefSeq" id="XP_003868220.1">
    <property type="nucleotide sequence ID" value="XM_003868172.1"/>
</dbReference>